<dbReference type="CDD" id="cd03411">
    <property type="entry name" value="Ferrochelatase_N"/>
    <property type="match status" value="1"/>
</dbReference>
<dbReference type="GO" id="GO:0004325">
    <property type="term" value="F:ferrochelatase activity"/>
    <property type="evidence" value="ECO:0007669"/>
    <property type="project" value="InterPro"/>
</dbReference>
<dbReference type="CDD" id="cd00419">
    <property type="entry name" value="Ferrochelatase_C"/>
    <property type="match status" value="1"/>
</dbReference>
<keyword evidence="4" id="KW-0456">Lyase</keyword>
<dbReference type="InterPro" id="IPR001015">
    <property type="entry name" value="Ferrochelatase"/>
</dbReference>
<keyword evidence="5" id="KW-0627">Porphyrin biosynthesis</keyword>
<sequence>MGVGRFDSLLLLSFGGPEEPDDVLPFLRQVTRGREVPDERLAVVADQYALFGGTSPINDLNRQLLAALEHELTVRGHDLPTFWGNRNWHPFVSDTVAALQTEGYRSTVCLVTSAFSSYSGCRQYHEDLDRARASVPDAPEIERVRVFWNHPNFLGSAAELLVEAREQAGLSDSTPVLHSAHSLPVSMAATSDYQRQLDEAAAIVNDLAEMTGPSEVVFQSRSGSPSVPWLSPDIDSRLKQLAAEGVTEVLVHPLGFVADHMEVIFDLDIQAATTARDSGLKMVRTPTVGTHPRFVSMLVDLVEEAAGLREDRPALGTSGPRPDCCSRDCCPAPGRGDV</sequence>
<dbReference type="EMBL" id="UINC01001008">
    <property type="protein sequence ID" value="SUZ67321.1"/>
    <property type="molecule type" value="Genomic_DNA"/>
</dbReference>
<evidence type="ECO:0008006" key="8">
    <source>
        <dbReference type="Google" id="ProtNLM"/>
    </source>
</evidence>
<dbReference type="PANTHER" id="PTHR11108">
    <property type="entry name" value="FERROCHELATASE"/>
    <property type="match status" value="1"/>
</dbReference>
<dbReference type="Gene3D" id="3.40.50.1400">
    <property type="match status" value="2"/>
</dbReference>
<dbReference type="GO" id="GO:0006783">
    <property type="term" value="P:heme biosynthetic process"/>
    <property type="evidence" value="ECO:0007669"/>
    <property type="project" value="UniProtKB-KW"/>
</dbReference>
<name>A0A381PJZ1_9ZZZZ</name>
<evidence type="ECO:0000313" key="7">
    <source>
        <dbReference type="EMBL" id="SUZ67321.1"/>
    </source>
</evidence>
<dbReference type="AlphaFoldDB" id="A0A381PJZ1"/>
<dbReference type="HAMAP" id="MF_00323">
    <property type="entry name" value="Ferrochelatase"/>
    <property type="match status" value="1"/>
</dbReference>
<keyword evidence="3" id="KW-0350">Heme biosynthesis</keyword>
<proteinExistence type="inferred from homology"/>
<evidence type="ECO:0000256" key="2">
    <source>
        <dbReference type="ARBA" id="ARBA00023004"/>
    </source>
</evidence>
<comment type="pathway">
    <text evidence="1">Porphyrin-containing compound metabolism; protoheme biosynthesis.</text>
</comment>
<evidence type="ECO:0000256" key="5">
    <source>
        <dbReference type="ARBA" id="ARBA00023244"/>
    </source>
</evidence>
<dbReference type="UniPathway" id="UPA00252"/>
<dbReference type="PANTHER" id="PTHR11108:SF1">
    <property type="entry name" value="FERROCHELATASE, MITOCHONDRIAL"/>
    <property type="match status" value="1"/>
</dbReference>
<protein>
    <recommendedName>
        <fullName evidence="8">Ferrochelatase</fullName>
    </recommendedName>
</protein>
<evidence type="ECO:0000256" key="1">
    <source>
        <dbReference type="ARBA" id="ARBA00004744"/>
    </source>
</evidence>
<keyword evidence="2" id="KW-0408">Iron</keyword>
<accession>A0A381PJZ1</accession>
<dbReference type="Pfam" id="PF00762">
    <property type="entry name" value="Ferrochelatase"/>
    <property type="match status" value="1"/>
</dbReference>
<evidence type="ECO:0000256" key="3">
    <source>
        <dbReference type="ARBA" id="ARBA00023133"/>
    </source>
</evidence>
<reference evidence="7" key="1">
    <citation type="submission" date="2018-05" db="EMBL/GenBank/DDBJ databases">
        <authorList>
            <person name="Lanie J.A."/>
            <person name="Ng W.-L."/>
            <person name="Kazmierczak K.M."/>
            <person name="Andrzejewski T.M."/>
            <person name="Davidsen T.M."/>
            <person name="Wayne K.J."/>
            <person name="Tettelin H."/>
            <person name="Glass J.I."/>
            <person name="Rusch D."/>
            <person name="Podicherti R."/>
            <person name="Tsui H.-C.T."/>
            <person name="Winkler M.E."/>
        </authorList>
    </citation>
    <scope>NUCLEOTIDE SEQUENCE</scope>
</reference>
<feature type="compositionally biased region" description="Low complexity" evidence="6">
    <location>
        <begin position="329"/>
        <end position="338"/>
    </location>
</feature>
<evidence type="ECO:0000256" key="4">
    <source>
        <dbReference type="ARBA" id="ARBA00023239"/>
    </source>
</evidence>
<evidence type="ECO:0000256" key="6">
    <source>
        <dbReference type="SAM" id="MobiDB-lite"/>
    </source>
</evidence>
<organism evidence="7">
    <name type="scientific">marine metagenome</name>
    <dbReference type="NCBI Taxonomy" id="408172"/>
    <lineage>
        <taxon>unclassified sequences</taxon>
        <taxon>metagenomes</taxon>
        <taxon>ecological metagenomes</taxon>
    </lineage>
</organism>
<dbReference type="SUPFAM" id="SSF53800">
    <property type="entry name" value="Chelatase"/>
    <property type="match status" value="1"/>
</dbReference>
<dbReference type="InterPro" id="IPR033659">
    <property type="entry name" value="Ferrochelatase_N"/>
</dbReference>
<dbReference type="InterPro" id="IPR033644">
    <property type="entry name" value="Ferrochelatase_C"/>
</dbReference>
<gene>
    <name evidence="7" type="ORF">METZ01_LOCUS20175</name>
</gene>
<feature type="region of interest" description="Disordered" evidence="6">
    <location>
        <begin position="311"/>
        <end position="338"/>
    </location>
</feature>
<dbReference type="NCBIfam" id="TIGR00109">
    <property type="entry name" value="hemH"/>
    <property type="match status" value="1"/>
</dbReference>